<feature type="binding site" evidence="6">
    <location>
        <begin position="181"/>
        <end position="184"/>
    </location>
    <ligand>
        <name>GTP</name>
        <dbReference type="ChEBI" id="CHEBI:37565"/>
    </ligand>
</feature>
<dbReference type="GO" id="GO:0003746">
    <property type="term" value="F:translation elongation factor activity"/>
    <property type="evidence" value="ECO:0007669"/>
    <property type="project" value="UniProtKB-UniRule"/>
</dbReference>
<dbReference type="InterPro" id="IPR009000">
    <property type="entry name" value="Transl_B-barrel_sf"/>
</dbReference>
<feature type="binding site" evidence="6">
    <location>
        <begin position="18"/>
        <end position="23"/>
    </location>
    <ligand>
        <name>GTP</name>
        <dbReference type="ChEBI" id="CHEBI:37565"/>
    </ligand>
</feature>
<dbReference type="PANTHER" id="PTHR43512">
    <property type="entry name" value="TRANSLATION FACTOR GUF1-RELATED"/>
    <property type="match status" value="1"/>
</dbReference>
<dbReference type="STRING" id="1802280.A3B37_02580"/>
<comment type="caution">
    <text evidence="8">The sequence shown here is derived from an EMBL/GenBank/DDBJ whole genome shotgun (WGS) entry which is preliminary data.</text>
</comment>
<gene>
    <name evidence="6" type="primary">lepA</name>
    <name evidence="8" type="ORF">A3B37_02580</name>
</gene>
<dbReference type="HAMAP" id="MF_00071">
    <property type="entry name" value="LepA"/>
    <property type="match status" value="1"/>
</dbReference>
<dbReference type="SMART" id="SM00838">
    <property type="entry name" value="EFG_C"/>
    <property type="match status" value="1"/>
</dbReference>
<evidence type="ECO:0000256" key="5">
    <source>
        <dbReference type="ARBA" id="ARBA00023134"/>
    </source>
</evidence>
<dbReference type="Gene3D" id="3.40.50.300">
    <property type="entry name" value="P-loop containing nucleotide triphosphate hydrolases"/>
    <property type="match status" value="1"/>
</dbReference>
<keyword evidence="2 6" id="KW-0547">Nucleotide-binding</keyword>
<dbReference type="SUPFAM" id="SSF54980">
    <property type="entry name" value="EF-G C-terminal domain-like"/>
    <property type="match status" value="2"/>
</dbReference>
<dbReference type="CDD" id="cd03699">
    <property type="entry name" value="EF4_II"/>
    <property type="match status" value="1"/>
</dbReference>
<dbReference type="PROSITE" id="PS51722">
    <property type="entry name" value="G_TR_2"/>
    <property type="match status" value="1"/>
</dbReference>
<keyword evidence="8" id="KW-0251">Elongation factor</keyword>
<dbReference type="PROSITE" id="PS00301">
    <property type="entry name" value="G_TR_1"/>
    <property type="match status" value="1"/>
</dbReference>
<dbReference type="Pfam" id="PF00009">
    <property type="entry name" value="GTP_EFTU"/>
    <property type="match status" value="1"/>
</dbReference>
<evidence type="ECO:0000256" key="6">
    <source>
        <dbReference type="HAMAP-Rule" id="MF_00071"/>
    </source>
</evidence>
<dbReference type="InterPro" id="IPR005225">
    <property type="entry name" value="Small_GTP-bd"/>
</dbReference>
<reference evidence="8 9" key="1">
    <citation type="journal article" date="2016" name="Nat. Commun.">
        <title>Thousands of microbial genomes shed light on interconnected biogeochemical processes in an aquifer system.</title>
        <authorList>
            <person name="Anantharaman K."/>
            <person name="Brown C.T."/>
            <person name="Hug L.A."/>
            <person name="Sharon I."/>
            <person name="Castelle C.J."/>
            <person name="Probst A.J."/>
            <person name="Thomas B.C."/>
            <person name="Singh A."/>
            <person name="Wilkins M.J."/>
            <person name="Karaoz U."/>
            <person name="Brodie E.L."/>
            <person name="Williams K.H."/>
            <person name="Hubbard S.S."/>
            <person name="Banfield J.F."/>
        </authorList>
    </citation>
    <scope>NUCLEOTIDE SEQUENCE [LARGE SCALE GENOMIC DNA]</scope>
</reference>
<accession>A0A1G2LAY4</accession>
<dbReference type="Pfam" id="PF22042">
    <property type="entry name" value="EF-G_D2"/>
    <property type="match status" value="1"/>
</dbReference>
<proteinExistence type="inferred from homology"/>
<comment type="catalytic activity">
    <reaction evidence="6">
        <text>GTP + H2O = GDP + phosphate + H(+)</text>
        <dbReference type="Rhea" id="RHEA:19669"/>
        <dbReference type="ChEBI" id="CHEBI:15377"/>
        <dbReference type="ChEBI" id="CHEBI:15378"/>
        <dbReference type="ChEBI" id="CHEBI:37565"/>
        <dbReference type="ChEBI" id="CHEBI:43474"/>
        <dbReference type="ChEBI" id="CHEBI:58189"/>
        <dbReference type="EC" id="3.6.5.n1"/>
    </reaction>
</comment>
<dbReference type="SUPFAM" id="SSF52540">
    <property type="entry name" value="P-loop containing nucleoside triphosphate hydrolases"/>
    <property type="match status" value="1"/>
</dbReference>
<dbReference type="NCBIfam" id="TIGR00231">
    <property type="entry name" value="small_GTP"/>
    <property type="match status" value="1"/>
</dbReference>
<dbReference type="GO" id="GO:0005525">
    <property type="term" value="F:GTP binding"/>
    <property type="evidence" value="ECO:0007669"/>
    <property type="project" value="UniProtKB-UniRule"/>
</dbReference>
<evidence type="ECO:0000256" key="2">
    <source>
        <dbReference type="ARBA" id="ARBA00022741"/>
    </source>
</evidence>
<dbReference type="PRINTS" id="PR00315">
    <property type="entry name" value="ELONGATNFCT"/>
</dbReference>
<dbReference type="AlphaFoldDB" id="A0A1G2LAY4"/>
<keyword evidence="4 6" id="KW-0648">Protein biosynthesis</keyword>
<dbReference type="InterPro" id="IPR006297">
    <property type="entry name" value="EF-4"/>
</dbReference>
<dbReference type="Proteomes" id="UP000176705">
    <property type="component" value="Unassembled WGS sequence"/>
</dbReference>
<dbReference type="EC" id="3.6.5.n1" evidence="6"/>
<dbReference type="Gene3D" id="3.30.70.240">
    <property type="match status" value="1"/>
</dbReference>
<dbReference type="InterPro" id="IPR053905">
    <property type="entry name" value="EF-G-like_DII"/>
</dbReference>
<keyword evidence="6" id="KW-1003">Cell membrane</keyword>
<comment type="function">
    <text evidence="6">Required for accurate and efficient protein synthesis under certain stress conditions. May act as a fidelity factor of the translation reaction, by catalyzing a one-codon backward translocation of tRNAs on improperly translocated ribosomes. Back-translocation proceeds from a post-translocation (POST) complex to a pre-translocation (PRE) complex, thus giving elongation factor G a second chance to translocate the tRNAs correctly. Binds to ribosomes in a GTP-dependent manner.</text>
</comment>
<dbReference type="FunFam" id="2.40.30.10:FF:000015">
    <property type="entry name" value="Translation factor GUF1, mitochondrial"/>
    <property type="match status" value="1"/>
</dbReference>
<evidence type="ECO:0000256" key="3">
    <source>
        <dbReference type="ARBA" id="ARBA00022801"/>
    </source>
</evidence>
<dbReference type="InterPro" id="IPR000795">
    <property type="entry name" value="T_Tr_GTP-bd_dom"/>
</dbReference>
<evidence type="ECO:0000256" key="1">
    <source>
        <dbReference type="ARBA" id="ARBA00005454"/>
    </source>
</evidence>
<dbReference type="Pfam" id="PF00679">
    <property type="entry name" value="EFG_C"/>
    <property type="match status" value="1"/>
</dbReference>
<comment type="subcellular location">
    <subcellularLocation>
        <location evidence="6">Cell membrane</location>
        <topology evidence="6">Peripheral membrane protein</topology>
        <orientation evidence="6">Cytoplasmic side</orientation>
    </subcellularLocation>
</comment>
<dbReference type="InterPro" id="IPR000640">
    <property type="entry name" value="EFG_V-like"/>
</dbReference>
<evidence type="ECO:0000313" key="9">
    <source>
        <dbReference type="Proteomes" id="UP000176705"/>
    </source>
</evidence>
<dbReference type="EMBL" id="MHQS01000011">
    <property type="protein sequence ID" value="OHA08714.1"/>
    <property type="molecule type" value="Genomic_DNA"/>
</dbReference>
<organism evidence="8 9">
    <name type="scientific">Candidatus Sungbacteria bacterium RIFCSPLOWO2_01_FULL_59_16</name>
    <dbReference type="NCBI Taxonomy" id="1802280"/>
    <lineage>
        <taxon>Bacteria</taxon>
        <taxon>Candidatus Sungiibacteriota</taxon>
    </lineage>
</organism>
<dbReference type="Gene3D" id="2.40.30.10">
    <property type="entry name" value="Translation factors"/>
    <property type="match status" value="1"/>
</dbReference>
<sequence length="655" mass="70816">MNSASKRIRNFVIIAHVDHGKSTLADRFLELTGTVEPRKMHEQYLDRLELERERGITIKMQPVRMVYRPAALENRPGGLGGIDEVDRDRSTVSISPSEAPPTARLPAGQGRAGIDQAERSYILNLIDTPGHADFAYEVSRALAAVEGAILLVDATQGIQAQTLSNLELARSQGLAIIPAVNKIDLARSESEQAALELARLLGIEPKAVFLVSAKTGEGVRELLTAAIERIPPPANARGPAGGDQMFAGLIFDSNFDPYQGVVAHVRVFSGVLRSGDAFRCLATGAEFSALEAGIFSPDRTPRKELGAGEIGYVATGLKEAEKIRAGDTLVRVADAGRDPPPDPLPGYREPALVVFASMFPENQDDYRALREALSRLKLEDSALVSEPEDSPALGRGVRTGFLGLLHLEIVSERLRREYGLRLIITSPSVPFRVHPKRGGAPQTVFSASRLPDASEIAAIEEPWAELEIVTPGAGLGAASTLLAERGGRILEARTLSADRLLVIAEAPLREVIVDFADRLKSATRGFASFSAKPAGFRPAALVRLDLRVAGTPVPALAEVVPQAEAYHIGRSRVERLKSLLPQELFPVAIQAEVGGRIIARETIPALRKDVTGYLYGGDRTRKMKLWAKQKRGKARLRAAGRVTIPAAIFVELLKR</sequence>
<dbReference type="InterPro" id="IPR035647">
    <property type="entry name" value="EFG_III/V"/>
</dbReference>
<dbReference type="GO" id="GO:0043022">
    <property type="term" value="F:ribosome binding"/>
    <property type="evidence" value="ECO:0007669"/>
    <property type="project" value="UniProtKB-UniRule"/>
</dbReference>
<evidence type="ECO:0000313" key="8">
    <source>
        <dbReference type="EMBL" id="OHA08714.1"/>
    </source>
</evidence>
<evidence type="ECO:0000259" key="7">
    <source>
        <dbReference type="PROSITE" id="PS51722"/>
    </source>
</evidence>
<evidence type="ECO:0000256" key="4">
    <source>
        <dbReference type="ARBA" id="ARBA00022917"/>
    </source>
</evidence>
<dbReference type="NCBIfam" id="TIGR01393">
    <property type="entry name" value="lepA"/>
    <property type="match status" value="1"/>
</dbReference>
<dbReference type="GO" id="GO:0005886">
    <property type="term" value="C:plasma membrane"/>
    <property type="evidence" value="ECO:0007669"/>
    <property type="project" value="UniProtKB-SubCell"/>
</dbReference>
<keyword evidence="5 6" id="KW-0342">GTP-binding</keyword>
<dbReference type="Gene3D" id="3.30.70.2570">
    <property type="entry name" value="Elongation factor 4, C-terminal domain"/>
    <property type="match status" value="1"/>
</dbReference>
<dbReference type="SUPFAM" id="SSF50447">
    <property type="entry name" value="Translation proteins"/>
    <property type="match status" value="1"/>
</dbReference>
<dbReference type="InterPro" id="IPR027417">
    <property type="entry name" value="P-loop_NTPase"/>
</dbReference>
<dbReference type="InterPro" id="IPR013842">
    <property type="entry name" value="LepA_CTD"/>
</dbReference>
<dbReference type="InterPro" id="IPR031157">
    <property type="entry name" value="G_TR_CS"/>
</dbReference>
<dbReference type="GO" id="GO:0045727">
    <property type="term" value="P:positive regulation of translation"/>
    <property type="evidence" value="ECO:0007669"/>
    <property type="project" value="UniProtKB-UniRule"/>
</dbReference>
<dbReference type="Pfam" id="PF06421">
    <property type="entry name" value="LepA_C"/>
    <property type="match status" value="1"/>
</dbReference>
<protein>
    <recommendedName>
        <fullName evidence="6">Elongation factor 4</fullName>
        <shortName evidence="6">EF-4</shortName>
        <ecNumber evidence="6">3.6.5.n1</ecNumber>
    </recommendedName>
    <alternativeName>
        <fullName evidence="6">Ribosomal back-translocase LepA</fullName>
    </alternativeName>
</protein>
<dbReference type="GO" id="GO:0003924">
    <property type="term" value="F:GTPase activity"/>
    <property type="evidence" value="ECO:0007669"/>
    <property type="project" value="UniProtKB-UniRule"/>
</dbReference>
<name>A0A1G2LAY4_9BACT</name>
<dbReference type="PANTHER" id="PTHR43512:SF4">
    <property type="entry name" value="TRANSLATION FACTOR GUF1 HOMOLOG, CHLOROPLASTIC"/>
    <property type="match status" value="1"/>
</dbReference>
<dbReference type="Gene3D" id="3.30.70.870">
    <property type="entry name" value="Elongation Factor G (Translational Gtpase), domain 3"/>
    <property type="match status" value="1"/>
</dbReference>
<comment type="similarity">
    <text evidence="1 6">Belongs to the TRAFAC class translation factor GTPase superfamily. Classic translation factor GTPase family. LepA subfamily.</text>
</comment>
<dbReference type="InterPro" id="IPR038363">
    <property type="entry name" value="LepA_C_sf"/>
</dbReference>
<keyword evidence="6" id="KW-0472">Membrane</keyword>
<feature type="domain" description="Tr-type G" evidence="7">
    <location>
        <begin position="6"/>
        <end position="234"/>
    </location>
</feature>
<keyword evidence="3 6" id="KW-0378">Hydrolase</keyword>